<dbReference type="Pfam" id="PF13505">
    <property type="entry name" value="OMP_b-brl"/>
    <property type="match status" value="1"/>
</dbReference>
<dbReference type="SUPFAM" id="SSF56925">
    <property type="entry name" value="OMPA-like"/>
    <property type="match status" value="1"/>
</dbReference>
<gene>
    <name evidence="4" type="ORF">GTZ99_00145</name>
</gene>
<dbReference type="Gene3D" id="2.40.160.20">
    <property type="match status" value="1"/>
</dbReference>
<keyword evidence="1 2" id="KW-0732">Signal</keyword>
<evidence type="ECO:0000259" key="3">
    <source>
        <dbReference type="Pfam" id="PF13505"/>
    </source>
</evidence>
<proteinExistence type="predicted"/>
<dbReference type="InterPro" id="IPR011250">
    <property type="entry name" value="OMP/PagP_B-barrel"/>
</dbReference>
<dbReference type="RefSeq" id="WP_161716271.1">
    <property type="nucleotide sequence ID" value="NZ_JAAAPO010000001.1"/>
</dbReference>
<feature type="signal peptide" evidence="2">
    <location>
        <begin position="1"/>
        <end position="26"/>
    </location>
</feature>
<feature type="chain" id="PRO_5047504331" evidence="2">
    <location>
        <begin position="27"/>
        <end position="206"/>
    </location>
</feature>
<evidence type="ECO:0000256" key="2">
    <source>
        <dbReference type="SAM" id="SignalP"/>
    </source>
</evidence>
<dbReference type="Proteomes" id="UP000753724">
    <property type="component" value="Unassembled WGS sequence"/>
</dbReference>
<protein>
    <submittedName>
        <fullName evidence="4">Outer membrane beta-barrel protein</fullName>
    </submittedName>
</protein>
<comment type="caution">
    <text evidence="4">The sequence shown here is derived from an EMBL/GenBank/DDBJ whole genome shotgun (WGS) entry which is preliminary data.</text>
</comment>
<keyword evidence="5" id="KW-1185">Reference proteome</keyword>
<reference evidence="5" key="1">
    <citation type="submission" date="2020-01" db="EMBL/GenBank/DDBJ databases">
        <title>Sphingomonas sp. strain CSW-10.</title>
        <authorList>
            <person name="Chen W.-M."/>
        </authorList>
    </citation>
    <scope>NUCLEOTIDE SEQUENCE [LARGE SCALE GENOMIC DNA]</scope>
    <source>
        <strain evidence="5">FSY-8</strain>
    </source>
</reference>
<feature type="domain" description="Outer membrane protein beta-barrel" evidence="3">
    <location>
        <begin position="15"/>
        <end position="203"/>
    </location>
</feature>
<evidence type="ECO:0000313" key="5">
    <source>
        <dbReference type="Proteomes" id="UP000753724"/>
    </source>
</evidence>
<accession>A0ABW9X8W0</accession>
<sequence>MKCTLSHPLLLSAGAVLAMVASPAQAQTEPGFQIYGGVLAGAQQVRISGADVRANGTGEGIKYGALIGVDTSVLTDTRLGIEAEVTTGTMRHTYTDRLLSAAQLRTGRDLYIGVRAGITVAPRTLAFVKAGYTNAQMRMNATQATSNSILADLSGYRVGAGIEYGTKIRARVEYRFSDYGTVKYAGQSLGQKVQSHEIMAGMIYGF</sequence>
<evidence type="ECO:0000313" key="4">
    <source>
        <dbReference type="EMBL" id="NBC34963.1"/>
    </source>
</evidence>
<name>A0ABW9X8W0_9SPHN</name>
<dbReference type="EMBL" id="JAAAPO010000001">
    <property type="protein sequence ID" value="NBC34963.1"/>
    <property type="molecule type" value="Genomic_DNA"/>
</dbReference>
<evidence type="ECO:0000256" key="1">
    <source>
        <dbReference type="ARBA" id="ARBA00022729"/>
    </source>
</evidence>
<dbReference type="InterPro" id="IPR027385">
    <property type="entry name" value="Beta-barrel_OMP"/>
</dbReference>
<organism evidence="4 5">
    <name type="scientific">Novosphingobium ovatum</name>
    <dbReference type="NCBI Taxonomy" id="1908523"/>
    <lineage>
        <taxon>Bacteria</taxon>
        <taxon>Pseudomonadati</taxon>
        <taxon>Pseudomonadota</taxon>
        <taxon>Alphaproteobacteria</taxon>
        <taxon>Sphingomonadales</taxon>
        <taxon>Sphingomonadaceae</taxon>
        <taxon>Novosphingobium</taxon>
    </lineage>
</organism>